<dbReference type="Gene3D" id="3.40.47.10">
    <property type="match status" value="2"/>
</dbReference>
<dbReference type="InterPro" id="IPR011554">
    <property type="entry name" value="HMG_CoA_synthase_prok"/>
</dbReference>
<organism evidence="3 4">
    <name type="scientific">Candidatus Trichorickettsia mobilis</name>
    <dbReference type="NCBI Taxonomy" id="1346319"/>
    <lineage>
        <taxon>Bacteria</taxon>
        <taxon>Pseudomonadati</taxon>
        <taxon>Pseudomonadota</taxon>
        <taxon>Alphaproteobacteria</taxon>
        <taxon>Rickettsiales</taxon>
        <taxon>Rickettsiaceae</taxon>
        <taxon>Rickettsieae</taxon>
        <taxon>Candidatus Trichorickettsia</taxon>
    </lineage>
</organism>
<dbReference type="RefSeq" id="WP_323738125.1">
    <property type="nucleotide sequence ID" value="NZ_CP112932.1"/>
</dbReference>
<evidence type="ECO:0000313" key="4">
    <source>
        <dbReference type="Proteomes" id="UP001326613"/>
    </source>
</evidence>
<protein>
    <submittedName>
        <fullName evidence="3">Hydroxymethylglutaryl-CoA synthase</fullName>
    </submittedName>
</protein>
<name>A0ABZ0UUL4_9RICK</name>
<dbReference type="CDD" id="cd00827">
    <property type="entry name" value="init_cond_enzymes"/>
    <property type="match status" value="1"/>
</dbReference>
<dbReference type="SUPFAM" id="SSF53901">
    <property type="entry name" value="Thiolase-like"/>
    <property type="match status" value="2"/>
</dbReference>
<evidence type="ECO:0000259" key="2">
    <source>
        <dbReference type="Pfam" id="PF08540"/>
    </source>
</evidence>
<dbReference type="NCBIfam" id="TIGR01835">
    <property type="entry name" value="HMG-CoA-S_prok"/>
    <property type="match status" value="1"/>
</dbReference>
<dbReference type="PANTHER" id="PTHR43323">
    <property type="entry name" value="3-HYDROXY-3-METHYLGLUTARYL COENZYME A SYNTHASE"/>
    <property type="match status" value="1"/>
</dbReference>
<keyword evidence="4" id="KW-1185">Reference proteome</keyword>
<sequence length="320" mass="36314">MLLFATESGIDQSKAAGIFVHNLLQLPSRCRVVELKQACYSATVSLQMALPMLYNNLSQSKKILLIASDIARYGLNSSGESSQGAGAVAMILSQNPRILAIEPESGFHTEDVPDFWRPNYKDEAIVDGKYSCELYLKLLQKTWKQYTALSGRTYEQHARFCYHVSVPRLVEKAQQSLLALNALPELSVSELKEQLEPSLQYGRVIGNCYTASLYLSLISLLDNTSFDLSEQRIGFYSYGSGCVAEFFSGIIQKDYQTMLYKDDHQTMLMQRKLVSTEEYENFYNFSYPLNNISITIPKYKGGRYRLAAIDEHKRIYKISI</sequence>
<reference evidence="3 4" key="1">
    <citation type="submission" date="2022-10" db="EMBL/GenBank/DDBJ databases">
        <title>Host association and intracellularity evolved multiple times independently in the Rickettsiales.</title>
        <authorList>
            <person name="Castelli M."/>
            <person name="Nardi T."/>
            <person name="Gammuto L."/>
            <person name="Bellinzona G."/>
            <person name="Sabaneyeva E."/>
            <person name="Potekhin A."/>
            <person name="Serra V."/>
            <person name="Petroni G."/>
            <person name="Sassera D."/>
        </authorList>
    </citation>
    <scope>NUCLEOTIDE SEQUENCE [LARGE SCALE GENOMIC DNA]</scope>
    <source>
        <strain evidence="3 4">Kr 154-4</strain>
    </source>
</reference>
<accession>A0ABZ0UUL4</accession>
<evidence type="ECO:0000313" key="3">
    <source>
        <dbReference type="EMBL" id="WPY01348.1"/>
    </source>
</evidence>
<gene>
    <name evidence="3" type="ORF">Trichorick_01258</name>
</gene>
<proteinExistence type="predicted"/>
<evidence type="ECO:0000256" key="1">
    <source>
        <dbReference type="ARBA" id="ARBA00022679"/>
    </source>
</evidence>
<dbReference type="InterPro" id="IPR016039">
    <property type="entry name" value="Thiolase-like"/>
</dbReference>
<feature type="domain" description="Hydroxymethylglutaryl-coenzyme A synthase C-terminal" evidence="2">
    <location>
        <begin position="181"/>
        <end position="316"/>
    </location>
</feature>
<dbReference type="EMBL" id="CP112932">
    <property type="protein sequence ID" value="WPY01348.1"/>
    <property type="molecule type" value="Genomic_DNA"/>
</dbReference>
<dbReference type="Pfam" id="PF08540">
    <property type="entry name" value="HMG_CoA_synt_C"/>
    <property type="match status" value="1"/>
</dbReference>
<keyword evidence="1" id="KW-0808">Transferase</keyword>
<dbReference type="PANTHER" id="PTHR43323:SF2">
    <property type="entry name" value="HYDROXYMETHYLGLUTARYL-COA SYNTHASE"/>
    <property type="match status" value="1"/>
</dbReference>
<dbReference type="Proteomes" id="UP001326613">
    <property type="component" value="Chromosome"/>
</dbReference>
<dbReference type="InterPro" id="IPR013746">
    <property type="entry name" value="HMG_CoA_synt_C_dom"/>
</dbReference>